<dbReference type="InterPro" id="IPR025183">
    <property type="entry name" value="DUF4110"/>
</dbReference>
<evidence type="ECO:0000313" key="4">
    <source>
        <dbReference type="Proteomes" id="UP000053095"/>
    </source>
</evidence>
<name>A0A6V8GZK1_TALPI</name>
<dbReference type="InterPro" id="IPR052588">
    <property type="entry name" value="Kelch_domain_protein"/>
</dbReference>
<evidence type="ECO:0000259" key="2">
    <source>
        <dbReference type="Pfam" id="PF13422"/>
    </source>
</evidence>
<feature type="compositionally biased region" description="Acidic residues" evidence="1">
    <location>
        <begin position="528"/>
        <end position="555"/>
    </location>
</feature>
<feature type="domain" description="DUF4110" evidence="2">
    <location>
        <begin position="589"/>
        <end position="679"/>
    </location>
</feature>
<accession>A0A6V8GZK1</accession>
<protein>
    <recommendedName>
        <fullName evidence="2">DUF4110 domain-containing protein</fullName>
    </recommendedName>
</protein>
<feature type="compositionally biased region" description="Basic and acidic residues" evidence="1">
    <location>
        <begin position="588"/>
        <end position="600"/>
    </location>
</feature>
<dbReference type="Gene3D" id="2.120.10.80">
    <property type="entry name" value="Kelch-type beta propeller"/>
    <property type="match status" value="2"/>
</dbReference>
<dbReference type="Pfam" id="PF24681">
    <property type="entry name" value="Kelch_KLHDC2_KLHL20_DRC7"/>
    <property type="match status" value="1"/>
</dbReference>
<evidence type="ECO:0000313" key="3">
    <source>
        <dbReference type="EMBL" id="GAM34143.1"/>
    </source>
</evidence>
<dbReference type="PANTHER" id="PTHR46063">
    <property type="entry name" value="KELCH DOMAIN-CONTAINING PROTEIN"/>
    <property type="match status" value="1"/>
</dbReference>
<feature type="compositionally biased region" description="Basic and acidic residues" evidence="1">
    <location>
        <begin position="11"/>
        <end position="28"/>
    </location>
</feature>
<feature type="compositionally biased region" description="Gly residues" evidence="1">
    <location>
        <begin position="274"/>
        <end position="291"/>
    </location>
</feature>
<feature type="region of interest" description="Disordered" evidence="1">
    <location>
        <begin position="522"/>
        <end position="600"/>
    </location>
</feature>
<gene>
    <name evidence="3" type="ORF">TCE0_015r01528</name>
</gene>
<feature type="compositionally biased region" description="Basic residues" evidence="1">
    <location>
        <begin position="1"/>
        <end position="10"/>
    </location>
</feature>
<dbReference type="PANTHER" id="PTHR46063:SF1">
    <property type="entry name" value="KELCH DOMAIN-CONTAINING PROTEIN 4"/>
    <property type="match status" value="1"/>
</dbReference>
<feature type="region of interest" description="Disordered" evidence="1">
    <location>
        <begin position="272"/>
        <end position="292"/>
    </location>
</feature>
<feature type="region of interest" description="Disordered" evidence="1">
    <location>
        <begin position="1"/>
        <end position="43"/>
    </location>
</feature>
<dbReference type="AlphaFoldDB" id="A0A6V8GZK1"/>
<feature type="region of interest" description="Disordered" evidence="1">
    <location>
        <begin position="311"/>
        <end position="341"/>
    </location>
</feature>
<dbReference type="Pfam" id="PF13422">
    <property type="entry name" value="DUF4110"/>
    <property type="match status" value="1"/>
</dbReference>
<sequence length="687" mass="77199">MAKKDKKKSAEKKERNAAKQLKKADKKEKKNKTKGRGGDVDSDAEDVDLDAVLAAYAEEQAKFLKVTEIPSSPPTPRSSSTIIASPANRNELLVFGGEYFDGTLATFFNNLYVYLIDRREWREVTSPNSPLPRSGHAWCRGGNAGGVYLFGGEFSSPKQGTFYHYNDLWHLDPATREWSRLEPKGKGPPARSGHRMTYFKNYIILFGGFQDTSQQTKYLQDLWIYDCTKFVWFNPVLPPASGKPDARSSFSFLPHESGAVLYGGYSRVKASTGASGGGKQGKGGGGGGGGPQRVTLKPMVHQDTWFLRITPPAADAPSSAGPTVRWERRKKPANAPNPARAGVTMAHHKGRGIMFGGVHDVEMSEEGIDSEFFDTMFAWNLERNRFFPLTLRRPKAQGKKQQQQATKARDRSKADEEELLRNLAALEAKRGIRTVDADEDDMDIDSPASTEEVDAVKQAVVKFEMPHPRFNAQLTVQDDTLFVFGGTFERGDQEFIFNDMYSIDLVKLDGVKEIFYNEPANWNTQLEASDDEDEDEDEDEDMDHDEEENEAEEGMSVDTPSEAPTEITVPSVTREMQNLEVEETEGEPETKDDRPQPRPFETLRDFFARTTTEWQNYLLEKLKQRGDPAEKTVKELRKEAFDLAEEKWWDSREEIMALEDEQEAAGIGEVVSMMDRAETSGGAGRRR</sequence>
<organism evidence="3 4">
    <name type="scientific">Talaromyces pinophilus</name>
    <name type="common">Penicillium pinophilum</name>
    <dbReference type="NCBI Taxonomy" id="128442"/>
    <lineage>
        <taxon>Eukaryota</taxon>
        <taxon>Fungi</taxon>
        <taxon>Dikarya</taxon>
        <taxon>Ascomycota</taxon>
        <taxon>Pezizomycotina</taxon>
        <taxon>Eurotiomycetes</taxon>
        <taxon>Eurotiomycetidae</taxon>
        <taxon>Eurotiales</taxon>
        <taxon>Trichocomaceae</taxon>
        <taxon>Talaromyces</taxon>
        <taxon>Talaromyces sect. Talaromyces</taxon>
    </lineage>
</organism>
<evidence type="ECO:0000256" key="1">
    <source>
        <dbReference type="SAM" id="MobiDB-lite"/>
    </source>
</evidence>
<dbReference type="EMBL" id="DF933811">
    <property type="protein sequence ID" value="GAM34143.1"/>
    <property type="molecule type" value="Genomic_DNA"/>
</dbReference>
<dbReference type="InterPro" id="IPR015915">
    <property type="entry name" value="Kelch-typ_b-propeller"/>
</dbReference>
<feature type="compositionally biased region" description="Low complexity" evidence="1">
    <location>
        <begin position="311"/>
        <end position="322"/>
    </location>
</feature>
<reference evidence="4" key="1">
    <citation type="journal article" date="2015" name="Genome Announc.">
        <title>Draft genome sequence of Talaromyces cellulolyticus strain Y-94, a source of lignocellulosic biomass-degrading enzymes.</title>
        <authorList>
            <person name="Fujii T."/>
            <person name="Koike H."/>
            <person name="Sawayama S."/>
            <person name="Yano S."/>
            <person name="Inoue H."/>
        </authorList>
    </citation>
    <scope>NUCLEOTIDE SEQUENCE [LARGE SCALE GENOMIC DNA]</scope>
    <source>
        <strain evidence="4">Y-94</strain>
    </source>
</reference>
<dbReference type="Proteomes" id="UP000053095">
    <property type="component" value="Unassembled WGS sequence"/>
</dbReference>
<dbReference type="SUPFAM" id="SSF117281">
    <property type="entry name" value="Kelch motif"/>
    <property type="match status" value="1"/>
</dbReference>
<comment type="caution">
    <text evidence="3">The sequence shown here is derived from an EMBL/GenBank/DDBJ whole genome shotgun (WGS) entry which is preliminary data.</text>
</comment>
<proteinExistence type="predicted"/>
<feature type="region of interest" description="Disordered" evidence="1">
    <location>
        <begin position="666"/>
        <end position="687"/>
    </location>
</feature>
<feature type="region of interest" description="Disordered" evidence="1">
    <location>
        <begin position="394"/>
        <end position="416"/>
    </location>
</feature>
<keyword evidence="4" id="KW-1185">Reference proteome</keyword>